<evidence type="ECO:0000256" key="1">
    <source>
        <dbReference type="SAM" id="SignalP"/>
    </source>
</evidence>
<evidence type="ECO:0000313" key="2">
    <source>
        <dbReference type="EMBL" id="XBG61394.1"/>
    </source>
</evidence>
<sequence length="227" mass="25802">MFKKIIQLVLIILPFLGFSQNKSFEEVNIDAFINETQYSGDSANDLEVIWWIPTEYWNVIFAQDPMASAAELDAITDMLKEFVIVITIKGKMGVFGGITYDKKENIRSLTEVSINGENLSMIEEDNITPDMVNFVGMIKPMMENMIGPMGENMQVMLFENPKNKSLLPINPYSTDELKFSLGDFEKKVKLPLSCLLEDKQCPDDNEALNGKWNFCPIHGSKLINKKQ</sequence>
<keyword evidence="1" id="KW-0732">Signal</keyword>
<gene>
    <name evidence="2" type="ORF">ABGB03_00470</name>
</gene>
<dbReference type="RefSeq" id="WP_347923895.1">
    <property type="nucleotide sequence ID" value="NZ_CP157199.1"/>
</dbReference>
<proteinExistence type="predicted"/>
<name>A0AAU7BTX9_9FLAO</name>
<organism evidence="2">
    <name type="scientific">Pontimicrobium sp. SW4</name>
    <dbReference type="NCBI Taxonomy" id="3153519"/>
    <lineage>
        <taxon>Bacteria</taxon>
        <taxon>Pseudomonadati</taxon>
        <taxon>Bacteroidota</taxon>
        <taxon>Flavobacteriia</taxon>
        <taxon>Flavobacteriales</taxon>
        <taxon>Flavobacteriaceae</taxon>
        <taxon>Pontimicrobium</taxon>
    </lineage>
</organism>
<dbReference type="AlphaFoldDB" id="A0AAU7BTX9"/>
<reference evidence="2" key="1">
    <citation type="submission" date="2024-05" db="EMBL/GenBank/DDBJ databases">
        <title>Pontimicrobium maritimus sp. nov., isolated form sea water.</title>
        <authorList>
            <person name="Muhammad N."/>
            <person name="Vuong T.Q."/>
            <person name="Han H.L."/>
            <person name="Kim S.-G."/>
        </authorList>
    </citation>
    <scope>NUCLEOTIDE SEQUENCE</scope>
    <source>
        <strain evidence="2">SW4</strain>
    </source>
</reference>
<accession>A0AAU7BTX9</accession>
<dbReference type="EMBL" id="CP157199">
    <property type="protein sequence ID" value="XBG61394.1"/>
    <property type="molecule type" value="Genomic_DNA"/>
</dbReference>
<protein>
    <submittedName>
        <fullName evidence="2">Uncharacterized protein</fullName>
    </submittedName>
</protein>
<feature type="signal peptide" evidence="1">
    <location>
        <begin position="1"/>
        <end position="19"/>
    </location>
</feature>
<feature type="chain" id="PRO_5043560033" evidence="1">
    <location>
        <begin position="20"/>
        <end position="227"/>
    </location>
</feature>